<reference evidence="13 14" key="2">
    <citation type="submission" date="2016-03" db="EMBL/GenBank/DDBJ databases">
        <title>Comparative genomics of 54 Lactobacillus plantarum strains reveals genomic uncoupling from niche constraints.</title>
        <authorList>
            <person name="Martino M.E."/>
        </authorList>
    </citation>
    <scope>NUCLEOTIDE SEQUENCE [LARGE SCALE GENOMIC DNA]</scope>
    <source>
        <strain evidence="10 14">19.1</strain>
        <strain evidence="11 13">NAB2</strain>
        <strain evidence="9 15">Nizo2260</strain>
    </source>
</reference>
<evidence type="ECO:0000256" key="3">
    <source>
        <dbReference type="ARBA" id="ARBA00022576"/>
    </source>
</evidence>
<dbReference type="Proteomes" id="UP000076989">
    <property type="component" value="Unassembled WGS sequence"/>
</dbReference>
<evidence type="ECO:0000313" key="9">
    <source>
        <dbReference type="EMBL" id="KZU01433.1"/>
    </source>
</evidence>
<evidence type="ECO:0000256" key="6">
    <source>
        <dbReference type="RuleBase" id="RU000481"/>
    </source>
</evidence>
<dbReference type="Gene3D" id="3.90.1150.10">
    <property type="entry name" value="Aspartate Aminotransferase, domain 1"/>
    <property type="match status" value="1"/>
</dbReference>
<dbReference type="EMBL" id="KM229322">
    <property type="protein sequence ID" value="AKC42230.1"/>
    <property type="molecule type" value="Genomic_DNA"/>
</dbReference>
<dbReference type="SUPFAM" id="SSF53383">
    <property type="entry name" value="PLP-dependent transferases"/>
    <property type="match status" value="1"/>
</dbReference>
<reference evidence="12 16" key="3">
    <citation type="submission" date="2020-12" db="EMBL/GenBank/DDBJ databases">
        <title>Whole genome sequencing of Lactobacillus plantarum PC518.</title>
        <authorList>
            <person name="Guo Q."/>
        </authorList>
    </citation>
    <scope>NUCLEOTIDE SEQUENCE [LARGE SCALE GENOMIC DNA]</scope>
    <source>
        <strain evidence="12 16">PC518</strain>
    </source>
</reference>
<evidence type="ECO:0000313" key="14">
    <source>
        <dbReference type="Proteomes" id="UP000076882"/>
    </source>
</evidence>
<dbReference type="EC" id="2.6.1.-" evidence="6"/>
<evidence type="ECO:0000313" key="12">
    <source>
        <dbReference type="EMBL" id="QQM60066.1"/>
    </source>
</evidence>
<dbReference type="Pfam" id="PF00155">
    <property type="entry name" value="Aminotran_1_2"/>
    <property type="match status" value="1"/>
</dbReference>
<dbReference type="CDD" id="cd00609">
    <property type="entry name" value="AAT_like"/>
    <property type="match status" value="1"/>
</dbReference>
<comment type="similarity">
    <text evidence="2 6">Belongs to the class-I pyridoxal-phosphate-dependent aminotransferase family.</text>
</comment>
<reference evidence="8" key="1">
    <citation type="submission" date="2014-07" db="EMBL/GenBank/DDBJ databases">
        <title>Clone and sequence analysis aromatic amino transferase gene of Lactobacillus plantarum LY-78.</title>
        <authorList>
            <person name="Sun D."/>
            <person name="Zhang L."/>
        </authorList>
    </citation>
    <scope>NUCLEOTIDE SEQUENCE</scope>
    <source>
        <strain evidence="8">LY-78</strain>
    </source>
</reference>
<dbReference type="InterPro" id="IPR015424">
    <property type="entry name" value="PyrdxlP-dep_Trfase"/>
</dbReference>
<dbReference type="InterPro" id="IPR015422">
    <property type="entry name" value="PyrdxlP-dep_Trfase_small"/>
</dbReference>
<dbReference type="PATRIC" id="fig|1590.142.peg.1208"/>
<dbReference type="InterPro" id="IPR050596">
    <property type="entry name" value="AspAT/PAT-like"/>
</dbReference>
<dbReference type="Proteomes" id="UP000076872">
    <property type="component" value="Unassembled WGS sequence"/>
</dbReference>
<protein>
    <recommendedName>
        <fullName evidence="6">Aminotransferase</fullName>
        <ecNumber evidence="6">2.6.1.-</ecNumber>
    </recommendedName>
</protein>
<dbReference type="EMBL" id="LUXM01000012">
    <property type="protein sequence ID" value="KZU97752.1"/>
    <property type="molecule type" value="Genomic_DNA"/>
</dbReference>
<evidence type="ECO:0000313" key="16">
    <source>
        <dbReference type="Proteomes" id="UP000595466"/>
    </source>
</evidence>
<dbReference type="KEGG" id="lpb:SH83_05315"/>
<keyword evidence="5" id="KW-0663">Pyridoxal phosphate</keyword>
<evidence type="ECO:0000313" key="13">
    <source>
        <dbReference type="Proteomes" id="UP000076872"/>
    </source>
</evidence>
<dbReference type="InterPro" id="IPR015421">
    <property type="entry name" value="PyrdxlP-dep_Trfase_major"/>
</dbReference>
<dbReference type="RefSeq" id="WP_003643296.1">
    <property type="nucleotide sequence ID" value="NZ_AP028153.1"/>
</dbReference>
<dbReference type="NCBIfam" id="NF005588">
    <property type="entry name" value="PRK07309.1"/>
    <property type="match status" value="1"/>
</dbReference>
<dbReference type="InterPro" id="IPR004838">
    <property type="entry name" value="NHTrfase_class1_PyrdxlP-BS"/>
</dbReference>
<organism evidence="8">
    <name type="scientific">Lactiplantibacillus plantarum</name>
    <name type="common">Lactobacillus plantarum</name>
    <dbReference type="NCBI Taxonomy" id="1590"/>
    <lineage>
        <taxon>Bacteria</taxon>
        <taxon>Bacillati</taxon>
        <taxon>Bacillota</taxon>
        <taxon>Bacilli</taxon>
        <taxon>Lactobacillales</taxon>
        <taxon>Lactobacillaceae</taxon>
        <taxon>Lactiplantibacillus</taxon>
    </lineage>
</organism>
<evidence type="ECO:0000313" key="8">
    <source>
        <dbReference type="EMBL" id="AKC42230.1"/>
    </source>
</evidence>
<sequence length="395" mass="43836">MTLFRDDLNETISHIQVSTIRQFDEEVSAIPDMVKLTLGEPDFNTPEHVKAAAKKAIDDNYSHYTGMAGLLELRQAAAHFQETKYGVHYDAEDQVLVTVGATEAIATALTTICNPGDAIIIPSPIFPAYIPIIQEAHAKPLFMDTGVNDFVITPKMVDDFIAAHPDENFKGIVLNYPNNPTGVTYVEDEIKALADCFHRHNLWVVSDEIYSELTYGSDHVSIAKFIPDEVILINGLSKSHAMTGWRIGFLFASKEMTAQLKKVHQYYVTAATTIAQKAGVEALTNGIDDAQPMRQEYQARRDFVYQTMSKLGFKIARPTGAFYIFAKIPAGFEQDSMAFCKDLARKNQLAIIPGTGFGAEGEGYVRLSYAASMEKLHQAMDRLTAYMQEPANCIN</sequence>
<dbReference type="EMBL" id="LUXO01000003">
    <property type="protein sequence ID" value="KZV06351.1"/>
    <property type="molecule type" value="Genomic_DNA"/>
</dbReference>
<dbReference type="GO" id="GO:0006520">
    <property type="term" value="P:amino acid metabolic process"/>
    <property type="evidence" value="ECO:0007669"/>
    <property type="project" value="InterPro"/>
</dbReference>
<keyword evidence="3 6" id="KW-0032">Aminotransferase</keyword>
<keyword evidence="4 6" id="KW-0808">Transferase</keyword>
<feature type="domain" description="Aminotransferase class I/classII large" evidence="7">
    <location>
        <begin position="32"/>
        <end position="383"/>
    </location>
</feature>
<evidence type="ECO:0000313" key="10">
    <source>
        <dbReference type="EMBL" id="KZU97752.1"/>
    </source>
</evidence>
<evidence type="ECO:0000256" key="4">
    <source>
        <dbReference type="ARBA" id="ARBA00022679"/>
    </source>
</evidence>
<evidence type="ECO:0000256" key="5">
    <source>
        <dbReference type="ARBA" id="ARBA00022898"/>
    </source>
</evidence>
<evidence type="ECO:0000313" key="11">
    <source>
        <dbReference type="EMBL" id="KZV06351.1"/>
    </source>
</evidence>
<dbReference type="SMR" id="A0A0G2STE1"/>
<accession>A0A0G2STE1</accession>
<comment type="cofactor">
    <cofactor evidence="1 6">
        <name>pyridoxal 5'-phosphate</name>
        <dbReference type="ChEBI" id="CHEBI:597326"/>
    </cofactor>
</comment>
<dbReference type="Proteomes" id="UP000595466">
    <property type="component" value="Chromosome"/>
</dbReference>
<name>A0A0G2STE1_LACPN</name>
<dbReference type="AlphaFoldDB" id="A0A0G2STE1"/>
<proteinExistence type="inferred from homology"/>
<dbReference type="Gene3D" id="3.40.640.10">
    <property type="entry name" value="Type I PLP-dependent aspartate aminotransferase-like (Major domain)"/>
    <property type="match status" value="1"/>
</dbReference>
<evidence type="ECO:0000259" key="7">
    <source>
        <dbReference type="Pfam" id="PF00155"/>
    </source>
</evidence>
<evidence type="ECO:0000256" key="1">
    <source>
        <dbReference type="ARBA" id="ARBA00001933"/>
    </source>
</evidence>
<dbReference type="PANTHER" id="PTHR46383">
    <property type="entry name" value="ASPARTATE AMINOTRANSFERASE"/>
    <property type="match status" value="1"/>
</dbReference>
<gene>
    <name evidence="8" type="primary">araT1</name>
    <name evidence="12" type="ORF">JH395_10025</name>
    <name evidence="10" type="ORF">Lp19_0436</name>
    <name evidence="11" type="ORF">NAB2_0093</name>
    <name evidence="9" type="ORF">Nizo2260_2971</name>
</gene>
<dbReference type="GO" id="GO:0008483">
    <property type="term" value="F:transaminase activity"/>
    <property type="evidence" value="ECO:0007669"/>
    <property type="project" value="UniProtKB-KW"/>
</dbReference>
<dbReference type="PANTHER" id="PTHR46383:SF4">
    <property type="entry name" value="AMINOTRANSFERASE"/>
    <property type="match status" value="1"/>
</dbReference>
<dbReference type="InterPro" id="IPR004839">
    <property type="entry name" value="Aminotransferase_I/II_large"/>
</dbReference>
<dbReference type="EMBL" id="CP066817">
    <property type="protein sequence ID" value="QQM60066.1"/>
    <property type="molecule type" value="Genomic_DNA"/>
</dbReference>
<dbReference type="EMBL" id="LUWI01000039">
    <property type="protein sequence ID" value="KZU01433.1"/>
    <property type="molecule type" value="Genomic_DNA"/>
</dbReference>
<dbReference type="GO" id="GO:0030170">
    <property type="term" value="F:pyridoxal phosphate binding"/>
    <property type="evidence" value="ECO:0007669"/>
    <property type="project" value="InterPro"/>
</dbReference>
<evidence type="ECO:0000256" key="2">
    <source>
        <dbReference type="ARBA" id="ARBA00007441"/>
    </source>
</evidence>
<dbReference type="OMA" id="SQGANQY"/>
<dbReference type="PROSITE" id="PS00105">
    <property type="entry name" value="AA_TRANSFER_CLASS_1"/>
    <property type="match status" value="1"/>
</dbReference>
<evidence type="ECO:0000313" key="15">
    <source>
        <dbReference type="Proteomes" id="UP000076989"/>
    </source>
</evidence>
<dbReference type="Proteomes" id="UP000076882">
    <property type="component" value="Unassembled WGS sequence"/>
</dbReference>